<organism evidence="2 3">
    <name type="scientific">Mycoplasmopsis caviae</name>
    <dbReference type="NCBI Taxonomy" id="55603"/>
    <lineage>
        <taxon>Bacteria</taxon>
        <taxon>Bacillati</taxon>
        <taxon>Mycoplasmatota</taxon>
        <taxon>Mycoplasmoidales</taxon>
        <taxon>Metamycoplasmataceae</taxon>
        <taxon>Mycoplasmopsis</taxon>
    </lineage>
</organism>
<evidence type="ECO:0000313" key="2">
    <source>
        <dbReference type="EMBL" id="VDR42484.1"/>
    </source>
</evidence>
<evidence type="ECO:0000313" key="3">
    <source>
        <dbReference type="Proteomes" id="UP000280036"/>
    </source>
</evidence>
<gene>
    <name evidence="2" type="primary">ulaC_3</name>
    <name evidence="2" type="ORF">NCTC10126_01009</name>
</gene>
<accession>A0A3P8KD97</accession>
<dbReference type="PROSITE" id="PS50965">
    <property type="entry name" value="NERD"/>
    <property type="match status" value="1"/>
</dbReference>
<dbReference type="Proteomes" id="UP000280036">
    <property type="component" value="Unassembled WGS sequence"/>
</dbReference>
<protein>
    <submittedName>
        <fullName evidence="2">Ascorbate-specific PTS system enzyme II Ccomponent</fullName>
    </submittedName>
</protein>
<name>A0A3P8KD97_9BACT</name>
<sequence>MADKLNLLDNLIVNNSIVTQVEVKDWKDAIKQAAYH</sequence>
<dbReference type="AlphaFoldDB" id="A0A3P8KD97"/>
<reference evidence="2 3" key="1">
    <citation type="submission" date="2018-12" db="EMBL/GenBank/DDBJ databases">
        <authorList>
            <consortium name="Pathogen Informatics"/>
        </authorList>
    </citation>
    <scope>NUCLEOTIDE SEQUENCE [LARGE SCALE GENOMIC DNA]</scope>
    <source>
        <strain evidence="2 3">NCTC10126</strain>
    </source>
</reference>
<dbReference type="InterPro" id="IPR011528">
    <property type="entry name" value="NERD"/>
</dbReference>
<feature type="domain" description="NERD" evidence="1">
    <location>
        <begin position="1"/>
        <end position="36"/>
    </location>
</feature>
<dbReference type="EMBL" id="UZVY01000003">
    <property type="protein sequence ID" value="VDR42484.1"/>
    <property type="molecule type" value="Genomic_DNA"/>
</dbReference>
<evidence type="ECO:0000259" key="1">
    <source>
        <dbReference type="PROSITE" id="PS50965"/>
    </source>
</evidence>
<proteinExistence type="predicted"/>